<feature type="region of interest" description="Disordered" evidence="1">
    <location>
        <begin position="196"/>
        <end position="227"/>
    </location>
</feature>
<gene>
    <name evidence="3" type="ORF">C9374_005973</name>
</gene>
<dbReference type="SMART" id="SM00829">
    <property type="entry name" value="PKS_ER"/>
    <property type="match status" value="1"/>
</dbReference>
<feature type="region of interest" description="Disordered" evidence="1">
    <location>
        <begin position="722"/>
        <end position="827"/>
    </location>
</feature>
<feature type="compositionally biased region" description="Low complexity" evidence="1">
    <location>
        <begin position="9"/>
        <end position="18"/>
    </location>
</feature>
<evidence type="ECO:0000256" key="1">
    <source>
        <dbReference type="SAM" id="MobiDB-lite"/>
    </source>
</evidence>
<dbReference type="InterPro" id="IPR011032">
    <property type="entry name" value="GroES-like_sf"/>
</dbReference>
<feature type="compositionally biased region" description="Low complexity" evidence="1">
    <location>
        <begin position="456"/>
        <end position="471"/>
    </location>
</feature>
<comment type="caution">
    <text evidence="3">The sequence shown here is derived from an EMBL/GenBank/DDBJ whole genome shotgun (WGS) entry which is preliminary data.</text>
</comment>
<name>A0AA88KHB2_NAELO</name>
<dbReference type="SUPFAM" id="SSF50129">
    <property type="entry name" value="GroES-like"/>
    <property type="match status" value="1"/>
</dbReference>
<organism evidence="3 4">
    <name type="scientific">Naegleria lovaniensis</name>
    <name type="common">Amoeba</name>
    <dbReference type="NCBI Taxonomy" id="51637"/>
    <lineage>
        <taxon>Eukaryota</taxon>
        <taxon>Discoba</taxon>
        <taxon>Heterolobosea</taxon>
        <taxon>Tetramitia</taxon>
        <taxon>Eutetramitia</taxon>
        <taxon>Vahlkampfiidae</taxon>
        <taxon>Naegleria</taxon>
    </lineage>
</organism>
<accession>A0AA88KHB2</accession>
<evidence type="ECO:0000259" key="2">
    <source>
        <dbReference type="SMART" id="SM00829"/>
    </source>
</evidence>
<sequence length="974" mass="105494">MVESPILGQQQPQQVAPQENKTVGTSRNDYVPETGMGGTTGVGSTEGGGEMISGMGTTTSGGGSAMAMGGYNPQLQTLESVDRQLTQGFGTPLNPSEQPYFQQQQQQPLGMSGREMGRAQNDYAPQSAMMEGESSNVPMASSTMTQQPPLEMSGSEMGRAQNDYAPQSNVPMASSAMTGNVPPPPMFTTTGESIMPSSGPTTMTTTGMSPQQQPLQQQPPSSGMTPQQIPLGSGATMGVVGSGMTGSPPHSPIRERKLIVCSNQPSEELLETHLRGGRVTVPPGNYEDNVPGGGGGGGSMEMQQQPISSSTTTTRPYASPSLLSTIPPQASDLSHMQPQTQFQEQSRAKPYSSIFEPPSMRAVITCDYNNEEPERAFMYLDKYPQPCAHRLNPGEVIVKMKYASMNAFDCKINQGKIPIEIASSSRTYWRQYPMIGGHDGAGVIYKFAERSTTTGQSQQPSQQQQQQQPSQHYTGTSMFGFRVGDPVLGFTSNAQFGTFGEYAIFNERDLVMKPENMSWEEAACIPYSALTAMNCFLKADKKRKKRKAHGPSTAKPTTTSMSMMGTATMAPSGTTGTTTDMSGGMGSSSTMMMREPIDQNTVHSLVNGDKFGSVFIHGGNTSVGIWCILLAKHYFGAQRIYTTICSGTMEDEELLKRLGADVVINCTSTTTTGTTTGGGGGMEGSSSAGTSLSTNLNNYDELINKDLQQYWVEFLGELERQATPPTMTTTTMMMGGTSVPTKQTPLETTTTTTTQQAVSQQPSTQGTTTIEGITESTTVSQQQQQPIQVEPTTQTQQQLVPPQTSSASGELSPRGSTSWPHKGFKSRKDMDKCKNLVGSLELAIDTVGGHDVMNKCFGLLSGSHSHFVTLCPSVELEQRKVSGKDVWKMVSMTATNRIKSFFANYPHFHIIIHVESDKELLQEAVDWYSEVKNEPFMRQAIRHKIYDLRECAACMQDLREKKFSSHKLLLDMSY</sequence>
<dbReference type="InterPro" id="IPR013154">
    <property type="entry name" value="ADH-like_N"/>
</dbReference>
<dbReference type="InterPro" id="IPR020843">
    <property type="entry name" value="ER"/>
</dbReference>
<feature type="compositionally biased region" description="Polar residues" evidence="1">
    <location>
        <begin position="321"/>
        <end position="345"/>
    </location>
</feature>
<dbReference type="Gene3D" id="3.40.50.720">
    <property type="entry name" value="NAD(P)-binding Rossmann-like Domain"/>
    <property type="match status" value="1"/>
</dbReference>
<evidence type="ECO:0000313" key="4">
    <source>
        <dbReference type="Proteomes" id="UP000816034"/>
    </source>
</evidence>
<protein>
    <recommendedName>
        <fullName evidence="2">Enoyl reductase (ER) domain-containing protein</fullName>
    </recommendedName>
</protein>
<dbReference type="InterPro" id="IPR036291">
    <property type="entry name" value="NAD(P)-bd_dom_sf"/>
</dbReference>
<feature type="compositionally biased region" description="Low complexity" evidence="1">
    <location>
        <begin position="196"/>
        <end position="222"/>
    </location>
</feature>
<dbReference type="RefSeq" id="XP_044547269.1">
    <property type="nucleotide sequence ID" value="XM_044695782.1"/>
</dbReference>
<dbReference type="PANTHER" id="PTHR43482">
    <property type="entry name" value="PROTEIN AST1-RELATED"/>
    <property type="match status" value="1"/>
</dbReference>
<evidence type="ECO:0000313" key="3">
    <source>
        <dbReference type="EMBL" id="KAG2381589.1"/>
    </source>
</evidence>
<dbReference type="GO" id="GO:0016491">
    <property type="term" value="F:oxidoreductase activity"/>
    <property type="evidence" value="ECO:0007669"/>
    <property type="project" value="InterPro"/>
</dbReference>
<dbReference type="Proteomes" id="UP000816034">
    <property type="component" value="Unassembled WGS sequence"/>
</dbReference>
<feature type="region of interest" description="Disordered" evidence="1">
    <location>
        <begin position="451"/>
        <end position="476"/>
    </location>
</feature>
<proteinExistence type="predicted"/>
<feature type="region of interest" description="Disordered" evidence="1">
    <location>
        <begin position="1"/>
        <end position="64"/>
    </location>
</feature>
<feature type="compositionally biased region" description="Polar residues" evidence="1">
    <location>
        <begin position="133"/>
        <end position="148"/>
    </location>
</feature>
<dbReference type="SUPFAM" id="SSF51735">
    <property type="entry name" value="NAD(P)-binding Rossmann-fold domains"/>
    <property type="match status" value="1"/>
</dbReference>
<feature type="domain" description="Enoyl reductase (ER)" evidence="2">
    <location>
        <begin position="375"/>
        <end position="970"/>
    </location>
</feature>
<dbReference type="InterPro" id="IPR052585">
    <property type="entry name" value="Lipid_raft_assoc_Zn_ADH"/>
</dbReference>
<feature type="region of interest" description="Disordered" evidence="1">
    <location>
        <begin position="277"/>
        <end position="352"/>
    </location>
</feature>
<feature type="region of interest" description="Disordered" evidence="1">
    <location>
        <begin position="130"/>
        <end position="166"/>
    </location>
</feature>
<reference evidence="3 4" key="1">
    <citation type="journal article" date="2018" name="BMC Genomics">
        <title>The genome of Naegleria lovaniensis, the basis for a comparative approach to unravel pathogenicity factors of the human pathogenic amoeba N. fowleri.</title>
        <authorList>
            <person name="Liechti N."/>
            <person name="Schurch N."/>
            <person name="Bruggmann R."/>
            <person name="Wittwer M."/>
        </authorList>
    </citation>
    <scope>NUCLEOTIDE SEQUENCE [LARGE SCALE GENOMIC DNA]</scope>
    <source>
        <strain evidence="3 4">ATCC 30569</strain>
    </source>
</reference>
<dbReference type="EMBL" id="PYSW02000026">
    <property type="protein sequence ID" value="KAG2381589.1"/>
    <property type="molecule type" value="Genomic_DNA"/>
</dbReference>
<feature type="compositionally biased region" description="Gly residues" evidence="1">
    <location>
        <begin position="35"/>
        <end position="51"/>
    </location>
</feature>
<dbReference type="GeneID" id="68098428"/>
<feature type="compositionally biased region" description="Low complexity" evidence="1">
    <location>
        <begin position="723"/>
        <end position="806"/>
    </location>
</feature>
<keyword evidence="4" id="KW-1185">Reference proteome</keyword>
<dbReference type="PANTHER" id="PTHR43482:SF1">
    <property type="entry name" value="PROTEIN AST1-RELATED"/>
    <property type="match status" value="1"/>
</dbReference>
<dbReference type="Gene3D" id="3.90.180.10">
    <property type="entry name" value="Medium-chain alcohol dehydrogenases, catalytic domain"/>
    <property type="match status" value="1"/>
</dbReference>
<feature type="compositionally biased region" description="Polar residues" evidence="1">
    <location>
        <begin position="19"/>
        <end position="28"/>
    </location>
</feature>
<feature type="region of interest" description="Disordered" evidence="1">
    <location>
        <begin position="542"/>
        <end position="565"/>
    </location>
</feature>
<dbReference type="AlphaFoldDB" id="A0AA88KHB2"/>
<dbReference type="Pfam" id="PF08240">
    <property type="entry name" value="ADH_N"/>
    <property type="match status" value="1"/>
</dbReference>